<dbReference type="EMBL" id="RQZG01000011">
    <property type="protein sequence ID" value="RRD04437.1"/>
    <property type="molecule type" value="Genomic_DNA"/>
</dbReference>
<name>A0A3P1T4J5_9ACTN</name>
<dbReference type="Gene3D" id="3.40.50.410">
    <property type="entry name" value="von Willebrand factor, type A domain"/>
    <property type="match status" value="1"/>
</dbReference>
<protein>
    <submittedName>
        <fullName evidence="6">VWA domain-containing protein</fullName>
    </submittedName>
</protein>
<dbReference type="PANTHER" id="PTHR37981:SF1">
    <property type="entry name" value="SGNH HYDROLASE-TYPE ESTERASE DOMAIN-CONTAINING PROTEIN"/>
    <property type="match status" value="1"/>
</dbReference>
<dbReference type="PROSITE" id="PS50234">
    <property type="entry name" value="VWFA"/>
    <property type="match status" value="1"/>
</dbReference>
<dbReference type="GO" id="GO:0006629">
    <property type="term" value="P:lipid metabolic process"/>
    <property type="evidence" value="ECO:0007669"/>
    <property type="project" value="TreeGrafter"/>
</dbReference>
<evidence type="ECO:0000256" key="3">
    <source>
        <dbReference type="SAM" id="Phobius"/>
    </source>
</evidence>
<feature type="chain" id="PRO_5038621480" evidence="4">
    <location>
        <begin position="21"/>
        <end position="839"/>
    </location>
</feature>
<feature type="compositionally biased region" description="Low complexity" evidence="2">
    <location>
        <begin position="814"/>
        <end position="825"/>
    </location>
</feature>
<dbReference type="InterPro" id="IPR002035">
    <property type="entry name" value="VWF_A"/>
</dbReference>
<dbReference type="InterPro" id="IPR013830">
    <property type="entry name" value="SGNH_hydro"/>
</dbReference>
<feature type="domain" description="VWFA" evidence="5">
    <location>
        <begin position="31"/>
        <end position="214"/>
    </location>
</feature>
<comment type="caution">
    <text evidence="6">The sequence shown here is derived from an EMBL/GenBank/DDBJ whole genome shotgun (WGS) entry which is preliminary data.</text>
</comment>
<organism evidence="6 7">
    <name type="scientific">Arachnia propionica</name>
    <dbReference type="NCBI Taxonomy" id="1750"/>
    <lineage>
        <taxon>Bacteria</taxon>
        <taxon>Bacillati</taxon>
        <taxon>Actinomycetota</taxon>
        <taxon>Actinomycetes</taxon>
        <taxon>Propionibacteriales</taxon>
        <taxon>Propionibacteriaceae</taxon>
        <taxon>Arachnia</taxon>
    </lineage>
</organism>
<dbReference type="Gene3D" id="3.40.50.1110">
    <property type="entry name" value="SGNH hydrolase"/>
    <property type="match status" value="1"/>
</dbReference>
<keyword evidence="3" id="KW-0472">Membrane</keyword>
<dbReference type="CDD" id="cd01823">
    <property type="entry name" value="SEST_like"/>
    <property type="match status" value="1"/>
</dbReference>
<dbReference type="Pfam" id="PF13519">
    <property type="entry name" value="VWA_2"/>
    <property type="match status" value="1"/>
</dbReference>
<dbReference type="AlphaFoldDB" id="A0A3P1T4J5"/>
<dbReference type="SUPFAM" id="SSF53300">
    <property type="entry name" value="vWA-like"/>
    <property type="match status" value="1"/>
</dbReference>
<sequence>MKTKALTLFLLALLAMTVLAPQKVAFADEQPLVIVFDVSGSMAEQDSSGTVKLETAKRAMADLVQGRKGLPVGLWTYPGGASEDGCMPGGWVENLSPQEHPDVTDVTAQIQLLTANGDTPTGPALKNVADSLKDQGYDKATIVLVSDGKANCGPPPCEVAQEVVNSGFDLTVAAVAFDIEEGGQGELQCIANVTGGTYADAKEAGELAKELEALQPAKLKLTVAAPEIVQAGELIHFRVSIHNPGSESVSDASLLLSMSDSTLVPFVPAPHKRLEAIPPGKTVTKLWTVGTRSGLTGSVDWAVLAGSRRLGAVSEKGTVKLTNDPLKRSDGGAVLAERTGSPVVLGDSYSSGEGAGDYLPEEEGMVCHRSKNAYGKALDDDTTILACSGATRYEMTGFIRHEKQPNQIGLLAGEGVPDMVLLTIGGNDIGFADIVLQCFLADCANNGAEFKEYSRRIQSLPGYAKTYQEISKMINSPEMVSARGGVYAPIIVSPYPNPLWDKSRGKCNGAQWWEGELAELEQLVSWEKLSSMDWVDSSKIGFSRDEIAASELILGALNAKIERSVKEAADAGYPVFYADSVRDFAVGHSICEADSYFVRLTVTDAGWRGLSDFMTKAKQEMFHPNKEGHRAWANRLITWSQRVPVNPDVELPKEEPESLTDRLIRMVQQPVIVNSVILDPILFPPKESGELVVSETVVPVTTTGEVTVRLTGLMPGTNVRITVESESQLLASPQVDEDGTIEATVTLPELSAGQHHLVLEGYDETYALVGLRVPLRVDSGVPIWVLVLTVVGVLGLLGTGVMMMKRRKLRATGSSLMPMSESSEPTAGDDDPDLSEEGK</sequence>
<dbReference type="Proteomes" id="UP000280819">
    <property type="component" value="Unassembled WGS sequence"/>
</dbReference>
<dbReference type="Pfam" id="PF13472">
    <property type="entry name" value="Lipase_GDSL_2"/>
    <property type="match status" value="1"/>
</dbReference>
<evidence type="ECO:0000259" key="5">
    <source>
        <dbReference type="PROSITE" id="PS50234"/>
    </source>
</evidence>
<keyword evidence="4" id="KW-0732">Signal</keyword>
<evidence type="ECO:0000256" key="2">
    <source>
        <dbReference type="SAM" id="MobiDB-lite"/>
    </source>
</evidence>
<dbReference type="InterPro" id="IPR037460">
    <property type="entry name" value="SEST-like"/>
</dbReference>
<reference evidence="6 7" key="1">
    <citation type="submission" date="2018-11" db="EMBL/GenBank/DDBJ databases">
        <title>Genomes From Bacteria Associated with the Canine Oral Cavity: a Test Case for Automated Genome-Based Taxonomic Assignment.</title>
        <authorList>
            <person name="Coil D.A."/>
            <person name="Jospin G."/>
            <person name="Darling A.E."/>
            <person name="Wallis C."/>
            <person name="Davis I.J."/>
            <person name="Harris S."/>
            <person name="Eisen J.A."/>
            <person name="Holcombe L.J."/>
            <person name="O'Flynn C."/>
        </authorList>
    </citation>
    <scope>NUCLEOTIDE SEQUENCE [LARGE SCALE GENOMIC DNA]</scope>
    <source>
        <strain evidence="6 7">OH887_COT-365</strain>
    </source>
</reference>
<evidence type="ECO:0000313" key="7">
    <source>
        <dbReference type="Proteomes" id="UP000280819"/>
    </source>
</evidence>
<proteinExistence type="predicted"/>
<feature type="signal peptide" evidence="4">
    <location>
        <begin position="1"/>
        <end position="20"/>
    </location>
</feature>
<gene>
    <name evidence="6" type="ORF">EII34_10270</name>
</gene>
<dbReference type="InterPro" id="IPR036465">
    <property type="entry name" value="vWFA_dom_sf"/>
</dbReference>
<evidence type="ECO:0000256" key="1">
    <source>
        <dbReference type="PIRSR" id="PIRSR637460-2"/>
    </source>
</evidence>
<feature type="compositionally biased region" description="Acidic residues" evidence="2">
    <location>
        <begin position="827"/>
        <end position="839"/>
    </location>
</feature>
<dbReference type="SMART" id="SM00327">
    <property type="entry name" value="VWA"/>
    <property type="match status" value="1"/>
</dbReference>
<dbReference type="InterPro" id="IPR036514">
    <property type="entry name" value="SGNH_hydro_sf"/>
</dbReference>
<evidence type="ECO:0000313" key="6">
    <source>
        <dbReference type="EMBL" id="RRD04437.1"/>
    </source>
</evidence>
<feature type="region of interest" description="Disordered" evidence="2">
    <location>
        <begin position="812"/>
        <end position="839"/>
    </location>
</feature>
<dbReference type="RefSeq" id="WP_124845067.1">
    <property type="nucleotide sequence ID" value="NZ_RQZG01000011.1"/>
</dbReference>
<dbReference type="PANTHER" id="PTHR37981">
    <property type="entry name" value="LIPASE 2"/>
    <property type="match status" value="1"/>
</dbReference>
<dbReference type="GO" id="GO:0016788">
    <property type="term" value="F:hydrolase activity, acting on ester bonds"/>
    <property type="evidence" value="ECO:0007669"/>
    <property type="project" value="InterPro"/>
</dbReference>
<accession>A0A3P1T4J5</accession>
<keyword evidence="1" id="KW-1015">Disulfide bond</keyword>
<dbReference type="OrthoDB" id="5503950at2"/>
<evidence type="ECO:0000256" key="4">
    <source>
        <dbReference type="SAM" id="SignalP"/>
    </source>
</evidence>
<dbReference type="SUPFAM" id="SSF52266">
    <property type="entry name" value="SGNH hydrolase"/>
    <property type="match status" value="1"/>
</dbReference>
<feature type="disulfide bond" evidence="1">
    <location>
        <begin position="367"/>
        <end position="387"/>
    </location>
</feature>
<feature type="transmembrane region" description="Helical" evidence="3">
    <location>
        <begin position="781"/>
        <end position="804"/>
    </location>
</feature>
<keyword evidence="3" id="KW-0812">Transmembrane</keyword>
<keyword evidence="3" id="KW-1133">Transmembrane helix</keyword>